<proteinExistence type="predicted"/>
<dbReference type="InterPro" id="IPR036047">
    <property type="entry name" value="F-box-like_dom_sf"/>
</dbReference>
<accession>A0AAE1TDA9</accession>
<sequence>MGSAISADNNKVGRDDIAASSSSSTGLGDLPESCISCVFMNLEPEDICKLARVNKTFHRASCADFVWESKFPPAFKFLLNQVLGGAGDDDQQKLQNSFTNKQIYATLCRPNRFHSGSKEVWLDRGSGQVCLLMSSKSMKITGIDDRRYWNYIPTEESRFKSIAYLQQMWWVEVVGDVEFEFPQGRYSLYFRLQLGRASKRLGRRVCNVDQVHGWNIKPVRFELSTSDGQNALSECYLHGPGEWANYHVGDFVVGPSGGPINIKFSLTQIDCTHTKGGLSVDCAFICPTGLSKQNIMMKRENIGKINN</sequence>
<organism evidence="2 3">
    <name type="scientific">Acacia crassicarpa</name>
    <name type="common">northern wattle</name>
    <dbReference type="NCBI Taxonomy" id="499986"/>
    <lineage>
        <taxon>Eukaryota</taxon>
        <taxon>Viridiplantae</taxon>
        <taxon>Streptophyta</taxon>
        <taxon>Embryophyta</taxon>
        <taxon>Tracheophyta</taxon>
        <taxon>Spermatophyta</taxon>
        <taxon>Magnoliopsida</taxon>
        <taxon>eudicotyledons</taxon>
        <taxon>Gunneridae</taxon>
        <taxon>Pentapetalae</taxon>
        <taxon>rosids</taxon>
        <taxon>fabids</taxon>
        <taxon>Fabales</taxon>
        <taxon>Fabaceae</taxon>
        <taxon>Caesalpinioideae</taxon>
        <taxon>mimosoid clade</taxon>
        <taxon>Acacieae</taxon>
        <taxon>Acacia</taxon>
    </lineage>
</organism>
<dbReference type="Pfam" id="PF12937">
    <property type="entry name" value="F-box-like"/>
    <property type="match status" value="1"/>
</dbReference>
<dbReference type="SUPFAM" id="SSF81383">
    <property type="entry name" value="F-box domain"/>
    <property type="match status" value="1"/>
</dbReference>
<name>A0AAE1TDA9_9FABA</name>
<dbReference type="PROSITE" id="PS50181">
    <property type="entry name" value="FBOX"/>
    <property type="match status" value="1"/>
</dbReference>
<dbReference type="PANTHER" id="PTHR31960">
    <property type="entry name" value="F-BOX PROTEIN PP2-A15"/>
    <property type="match status" value="1"/>
</dbReference>
<dbReference type="Proteomes" id="UP001293593">
    <property type="component" value="Unassembled WGS sequence"/>
</dbReference>
<dbReference type="InterPro" id="IPR001810">
    <property type="entry name" value="F-box_dom"/>
</dbReference>
<evidence type="ECO:0000313" key="2">
    <source>
        <dbReference type="EMBL" id="KAK4280386.1"/>
    </source>
</evidence>
<reference evidence="2" key="1">
    <citation type="submission" date="2023-10" db="EMBL/GenBank/DDBJ databases">
        <title>Chromosome-level genome of the transformable northern wattle, Acacia crassicarpa.</title>
        <authorList>
            <person name="Massaro I."/>
            <person name="Sinha N.R."/>
            <person name="Poethig S."/>
            <person name="Leichty A.R."/>
        </authorList>
    </citation>
    <scope>NUCLEOTIDE SEQUENCE</scope>
    <source>
        <strain evidence="2">Acra3RX</strain>
        <tissue evidence="2">Leaf</tissue>
    </source>
</reference>
<dbReference type="Gene3D" id="1.20.1280.50">
    <property type="match status" value="1"/>
</dbReference>
<dbReference type="EMBL" id="JAWXYG010000002">
    <property type="protein sequence ID" value="KAK4280386.1"/>
    <property type="molecule type" value="Genomic_DNA"/>
</dbReference>
<protein>
    <recommendedName>
        <fullName evidence="1">F-box domain-containing protein</fullName>
    </recommendedName>
</protein>
<evidence type="ECO:0000313" key="3">
    <source>
        <dbReference type="Proteomes" id="UP001293593"/>
    </source>
</evidence>
<feature type="domain" description="F-box" evidence="1">
    <location>
        <begin position="24"/>
        <end position="70"/>
    </location>
</feature>
<dbReference type="InterPro" id="IPR025886">
    <property type="entry name" value="PP2-like"/>
</dbReference>
<dbReference type="PANTHER" id="PTHR31960:SF18">
    <property type="entry name" value="F-BOX PROTEIN PP2-A14"/>
    <property type="match status" value="1"/>
</dbReference>
<comment type="caution">
    <text evidence="2">The sequence shown here is derived from an EMBL/GenBank/DDBJ whole genome shotgun (WGS) entry which is preliminary data.</text>
</comment>
<dbReference type="Pfam" id="PF14299">
    <property type="entry name" value="PP2"/>
    <property type="match status" value="1"/>
</dbReference>
<dbReference type="AlphaFoldDB" id="A0AAE1TDA9"/>
<dbReference type="CDD" id="cd22162">
    <property type="entry name" value="F-box_AtSKIP3-like"/>
    <property type="match status" value="1"/>
</dbReference>
<keyword evidence="3" id="KW-1185">Reference proteome</keyword>
<gene>
    <name evidence="2" type="ORF">QN277_012015</name>
</gene>
<dbReference type="SMART" id="SM00256">
    <property type="entry name" value="FBOX"/>
    <property type="match status" value="1"/>
</dbReference>
<evidence type="ECO:0000259" key="1">
    <source>
        <dbReference type="PROSITE" id="PS50181"/>
    </source>
</evidence>